<evidence type="ECO:0000313" key="3">
    <source>
        <dbReference type="Proteomes" id="UP001221411"/>
    </source>
</evidence>
<dbReference type="Proteomes" id="UP001221411">
    <property type="component" value="Unassembled WGS sequence"/>
</dbReference>
<reference evidence="2 3" key="1">
    <citation type="submission" date="2022-11" db="EMBL/GenBank/DDBJ databases">
        <title>Minimal conservation of predation-associated metabolite biosynthetic gene clusters underscores biosynthetic potential of Myxococcota including descriptions for ten novel species: Archangium lansinium sp. nov., Myxococcus landrumus sp. nov., Nannocystis bai.</title>
        <authorList>
            <person name="Ahearne A."/>
            <person name="Stevens C."/>
            <person name="Dowd S."/>
        </authorList>
    </citation>
    <scope>NUCLEOTIDE SEQUENCE [LARGE SCALE GENOMIC DNA]</scope>
    <source>
        <strain evidence="2 3">RJM3</strain>
    </source>
</reference>
<evidence type="ECO:0000256" key="1">
    <source>
        <dbReference type="SAM" id="Phobius"/>
    </source>
</evidence>
<protein>
    <recommendedName>
        <fullName evidence="4">CN hydrolase domain-containing protein</fullName>
    </recommendedName>
</protein>
<organism evidence="2 3">
    <name type="scientific">Polyangium mundeleinium</name>
    <dbReference type="NCBI Taxonomy" id="2995306"/>
    <lineage>
        <taxon>Bacteria</taxon>
        <taxon>Pseudomonadati</taxon>
        <taxon>Myxococcota</taxon>
        <taxon>Polyangia</taxon>
        <taxon>Polyangiales</taxon>
        <taxon>Polyangiaceae</taxon>
        <taxon>Polyangium</taxon>
    </lineage>
</organism>
<feature type="transmembrane region" description="Helical" evidence="1">
    <location>
        <begin position="38"/>
        <end position="59"/>
    </location>
</feature>
<feature type="transmembrane region" description="Helical" evidence="1">
    <location>
        <begin position="112"/>
        <end position="132"/>
    </location>
</feature>
<accession>A0ABT5EWB4</accession>
<keyword evidence="3" id="KW-1185">Reference proteome</keyword>
<evidence type="ECO:0008006" key="4">
    <source>
        <dbReference type="Google" id="ProtNLM"/>
    </source>
</evidence>
<feature type="transmembrane region" description="Helical" evidence="1">
    <location>
        <begin position="12"/>
        <end position="32"/>
    </location>
</feature>
<comment type="caution">
    <text evidence="2">The sequence shown here is derived from an EMBL/GenBank/DDBJ whole genome shotgun (WGS) entry which is preliminary data.</text>
</comment>
<gene>
    <name evidence="2" type="ORF">POL67_32575</name>
</gene>
<name>A0ABT5EWB4_9BACT</name>
<evidence type="ECO:0000313" key="2">
    <source>
        <dbReference type="EMBL" id="MDC0746108.1"/>
    </source>
</evidence>
<dbReference type="RefSeq" id="WP_271924274.1">
    <property type="nucleotide sequence ID" value="NZ_JAQNDO010000001.1"/>
</dbReference>
<keyword evidence="1" id="KW-0812">Transmembrane</keyword>
<sequence>MAASAETVLPPRARAALVGALVGASGSVWIALSAPPHAFALVLLLAITVRGSAFVAAKLPSWRPTLALGLALCALLLGPVLFFVVREGLSETKLVEDVCSFWLSFDLRAASFYPLVGLLPLAIGGAVTFPLARFLTERAPFLAPLLRAGSLAAVACTFAVLVWATPRMLRGFDPGRYVESLPVIGVVPPVEGSPLRILEAKELAPGPEFCSLEQNPGYTTRVQEVPLPRSLVAQRYCPSFRRDCSLLINPAGSTSDDKYFLRPVILTGSNMWDCDPRRVDVARNGAFLVREDAPRGLLLFDGTVRYALDRSTRTFKSLHVSDIRDATSSPPYGWSATAVAGLLVAAFLERLRFRARGRLRRIATAPAGVLGADGWLVVGDAASPLRAEIHAGLPPGPVIVLSREGSAASKDPYRGDALPADLEILPGERAEVLARERWVSVSPIDAVTLAVLVVASTPLVAFWHG</sequence>
<keyword evidence="1" id="KW-0472">Membrane</keyword>
<dbReference type="EMBL" id="JAQNDO010000001">
    <property type="protein sequence ID" value="MDC0746108.1"/>
    <property type="molecule type" value="Genomic_DNA"/>
</dbReference>
<proteinExistence type="predicted"/>
<feature type="transmembrane region" description="Helical" evidence="1">
    <location>
        <begin position="144"/>
        <end position="164"/>
    </location>
</feature>
<keyword evidence="1" id="KW-1133">Transmembrane helix</keyword>
<feature type="transmembrane region" description="Helical" evidence="1">
    <location>
        <begin position="66"/>
        <end position="85"/>
    </location>
</feature>